<evidence type="ECO:0000256" key="1">
    <source>
        <dbReference type="SAM" id="MobiDB-lite"/>
    </source>
</evidence>
<sequence>MPVKMELDNESMVYSMGMDWDDATTNMALLDLPSLEFTTDDPYFSTHGVSLFDAPLSPKHQIISHDCMWSGSCGDKSHPGKTHPLNTPCSTATSISPSNSSSCNNNNNVNSCKMININNNLNSGNNKINLNQQQNQVVKQQVTTIKQEQKIPAGRSLLLNSRSNLTSKSTLIRNEVKNGSGTITRPDTPLSLDDDSPEFKHHIDLAGTIAGTMNNQFSNGRKISISANSTDETHIITLLKEHLEEDNNGSQSSGFLELLSNTFNRDDNQNENVLDYLKYLSDYDVEEEDDSAVDMDESDSDEYTSSSSGYGCSSSNSIGKKIQYNSNNCAQLSNVPVSYDYQETNFGDHSYTRPKDRFDTRDLGVQTPSDSVKYYHHQLTSFLVSQYVVIDVHFLFYMAGKFKFISKYKTTLKQEKIDLKHTHFNLNCYILQINDAISL</sequence>
<feature type="compositionally biased region" description="Acidic residues" evidence="1">
    <location>
        <begin position="287"/>
        <end position="302"/>
    </location>
</feature>
<gene>
    <name evidence="3" type="primary">CSON002806</name>
</gene>
<dbReference type="EMBL" id="UFQT01001475">
    <property type="protein sequence ID" value="SSX30723.1"/>
    <property type="molecule type" value="Genomic_DNA"/>
</dbReference>
<evidence type="ECO:0000313" key="2">
    <source>
        <dbReference type="EMBL" id="SSX11153.1"/>
    </source>
</evidence>
<reference evidence="3" key="2">
    <citation type="submission" date="2018-07" db="EMBL/GenBank/DDBJ databases">
        <authorList>
            <person name="Quirk P.G."/>
            <person name="Krulwich T.A."/>
        </authorList>
    </citation>
    <scope>NUCLEOTIDE SEQUENCE</scope>
</reference>
<proteinExistence type="predicted"/>
<organism evidence="3">
    <name type="scientific">Culicoides sonorensis</name>
    <name type="common">Biting midge</name>
    <dbReference type="NCBI Taxonomy" id="179676"/>
    <lineage>
        <taxon>Eukaryota</taxon>
        <taxon>Metazoa</taxon>
        <taxon>Ecdysozoa</taxon>
        <taxon>Arthropoda</taxon>
        <taxon>Hexapoda</taxon>
        <taxon>Insecta</taxon>
        <taxon>Pterygota</taxon>
        <taxon>Neoptera</taxon>
        <taxon>Endopterygota</taxon>
        <taxon>Diptera</taxon>
        <taxon>Nematocera</taxon>
        <taxon>Chironomoidea</taxon>
        <taxon>Ceratopogonidae</taxon>
        <taxon>Ceratopogoninae</taxon>
        <taxon>Culicoides</taxon>
        <taxon>Monoculicoides</taxon>
    </lineage>
</organism>
<feature type="region of interest" description="Disordered" evidence="1">
    <location>
        <begin position="287"/>
        <end position="313"/>
    </location>
</feature>
<accession>A0A336MPM9</accession>
<dbReference type="AlphaFoldDB" id="A0A336MPM9"/>
<evidence type="ECO:0000313" key="3">
    <source>
        <dbReference type="EMBL" id="SSX30723.1"/>
    </source>
</evidence>
<protein>
    <submittedName>
        <fullName evidence="3">CSON002806 protein</fullName>
    </submittedName>
</protein>
<dbReference type="VEuPathDB" id="VectorBase:CSON002806"/>
<dbReference type="EMBL" id="UFQS01001475">
    <property type="protein sequence ID" value="SSX11153.1"/>
    <property type="molecule type" value="Genomic_DNA"/>
</dbReference>
<reference evidence="2" key="1">
    <citation type="submission" date="2018-04" db="EMBL/GenBank/DDBJ databases">
        <authorList>
            <person name="Go L.Y."/>
            <person name="Mitchell J.A."/>
        </authorList>
    </citation>
    <scope>NUCLEOTIDE SEQUENCE</scope>
    <source>
        <tissue evidence="2">Whole organism</tissue>
    </source>
</reference>
<feature type="compositionally biased region" description="Low complexity" evidence="1">
    <location>
        <begin position="303"/>
        <end position="313"/>
    </location>
</feature>
<name>A0A336MPM9_CULSO</name>